<proteinExistence type="predicted"/>
<evidence type="ECO:0000259" key="5">
    <source>
        <dbReference type="PROSITE" id="PS50850"/>
    </source>
</evidence>
<feature type="transmembrane region" description="Helical" evidence="4">
    <location>
        <begin position="51"/>
        <end position="72"/>
    </location>
</feature>
<evidence type="ECO:0000313" key="7">
    <source>
        <dbReference type="Proteomes" id="UP000199399"/>
    </source>
</evidence>
<dbReference type="GO" id="GO:0022857">
    <property type="term" value="F:transmembrane transporter activity"/>
    <property type="evidence" value="ECO:0007669"/>
    <property type="project" value="InterPro"/>
</dbReference>
<feature type="transmembrane region" description="Helical" evidence="4">
    <location>
        <begin position="254"/>
        <end position="275"/>
    </location>
</feature>
<dbReference type="OrthoDB" id="1404228at2"/>
<accession>A0A1G7IZR7</accession>
<organism evidence="6 7">
    <name type="scientific">Sulfitobacter delicatus</name>
    <dbReference type="NCBI Taxonomy" id="218672"/>
    <lineage>
        <taxon>Bacteria</taxon>
        <taxon>Pseudomonadati</taxon>
        <taxon>Pseudomonadota</taxon>
        <taxon>Alphaproteobacteria</taxon>
        <taxon>Rhodobacterales</taxon>
        <taxon>Roseobacteraceae</taxon>
        <taxon>Sulfitobacter</taxon>
    </lineage>
</organism>
<dbReference type="AlphaFoldDB" id="A0A1G7IZR7"/>
<dbReference type="PROSITE" id="PS50850">
    <property type="entry name" value="MFS"/>
    <property type="match status" value="1"/>
</dbReference>
<evidence type="ECO:0000256" key="1">
    <source>
        <dbReference type="ARBA" id="ARBA00022692"/>
    </source>
</evidence>
<dbReference type="InterPro" id="IPR020846">
    <property type="entry name" value="MFS_dom"/>
</dbReference>
<evidence type="ECO:0000256" key="2">
    <source>
        <dbReference type="ARBA" id="ARBA00022989"/>
    </source>
</evidence>
<feature type="transmembrane region" description="Helical" evidence="4">
    <location>
        <begin position="168"/>
        <end position="188"/>
    </location>
</feature>
<gene>
    <name evidence="6" type="ORF">SAMN04489759_101530</name>
</gene>
<feature type="transmembrane region" description="Helical" evidence="4">
    <location>
        <begin position="345"/>
        <end position="368"/>
    </location>
</feature>
<dbReference type="Gene3D" id="1.20.1250.20">
    <property type="entry name" value="MFS general substrate transporter like domains"/>
    <property type="match status" value="2"/>
</dbReference>
<dbReference type="InterPro" id="IPR011701">
    <property type="entry name" value="MFS"/>
</dbReference>
<dbReference type="PANTHER" id="PTHR11360:SF308">
    <property type="entry name" value="BLL3089 PROTEIN"/>
    <property type="match status" value="1"/>
</dbReference>
<dbReference type="SUPFAM" id="SSF103473">
    <property type="entry name" value="MFS general substrate transporter"/>
    <property type="match status" value="1"/>
</dbReference>
<dbReference type="Pfam" id="PF07690">
    <property type="entry name" value="MFS_1"/>
    <property type="match status" value="1"/>
</dbReference>
<dbReference type="RefSeq" id="WP_093738863.1">
    <property type="nucleotide sequence ID" value="NZ_FNBP01000001.1"/>
</dbReference>
<feature type="domain" description="Major facilitator superfamily (MFS) profile" evidence="5">
    <location>
        <begin position="13"/>
        <end position="400"/>
    </location>
</feature>
<evidence type="ECO:0000313" key="6">
    <source>
        <dbReference type="EMBL" id="SDF18125.1"/>
    </source>
</evidence>
<dbReference type="InterPro" id="IPR036259">
    <property type="entry name" value="MFS_trans_sf"/>
</dbReference>
<feature type="transmembrane region" description="Helical" evidence="4">
    <location>
        <begin position="374"/>
        <end position="396"/>
    </location>
</feature>
<keyword evidence="2 4" id="KW-1133">Transmembrane helix</keyword>
<dbReference type="EMBL" id="FNBP01000001">
    <property type="protein sequence ID" value="SDF18125.1"/>
    <property type="molecule type" value="Genomic_DNA"/>
</dbReference>
<feature type="transmembrane region" description="Helical" evidence="4">
    <location>
        <begin position="138"/>
        <end position="162"/>
    </location>
</feature>
<name>A0A1G7IZR7_9RHOB</name>
<keyword evidence="3 4" id="KW-0472">Membrane</keyword>
<dbReference type="PANTHER" id="PTHR11360">
    <property type="entry name" value="MONOCARBOXYLATE TRANSPORTER"/>
    <property type="match status" value="1"/>
</dbReference>
<reference evidence="7" key="1">
    <citation type="submission" date="2016-10" db="EMBL/GenBank/DDBJ databases">
        <authorList>
            <person name="Varghese N."/>
            <person name="Submissions S."/>
        </authorList>
    </citation>
    <scope>NUCLEOTIDE SEQUENCE [LARGE SCALE GENOMIC DNA]</scope>
    <source>
        <strain evidence="7">DSM 16477</strain>
    </source>
</reference>
<keyword evidence="7" id="KW-1185">Reference proteome</keyword>
<evidence type="ECO:0000256" key="3">
    <source>
        <dbReference type="ARBA" id="ARBA00023136"/>
    </source>
</evidence>
<dbReference type="Proteomes" id="UP000199399">
    <property type="component" value="Unassembled WGS sequence"/>
</dbReference>
<dbReference type="InterPro" id="IPR050327">
    <property type="entry name" value="Proton-linked_MCT"/>
</dbReference>
<evidence type="ECO:0000256" key="4">
    <source>
        <dbReference type="SAM" id="Phobius"/>
    </source>
</evidence>
<protein>
    <submittedName>
        <fullName evidence="6">Major Facilitator Superfamily protein</fullName>
    </submittedName>
</protein>
<sequence length="405" mass="44250">MDYLKFLRRNWLFLLAGFLLTFTSSYGQTYFISLFAGAIKGDFGLSDGQWGGIYTIGTTLSALTMVWAGVLTDRFRVRVLAFGVMVALAGACLAMAAVPNWVALIFVIYALRLTGQGMMSQLGQVAMVRWFEASRGKALSLSSMGFAAGQAFLPIVFVALFASFHWRSLWVLAAVLVLLTIPVILMLLRQERTPQSMAEQAQRAGMQGRHWTRKEMFGSSLFWLMIPFAVGPAAWGTALFFHQVHLVEMKGWELVEFVALMPIYTLSAVACTFLSGWAIDRFGVSRVVPVQMVPFGVAFVVLSYADTLWMAGIGLVIFGAGQGMQSTAPAAFWAEYYGTRHVGSIKAVAAALMVFGSAIGPGITGLFIDLGVTFPQQMLPIALYYFAAAALAGWAIHRYKPTLPT</sequence>
<dbReference type="STRING" id="218672.SAMN04489759_101530"/>
<feature type="transmembrane region" description="Helical" evidence="4">
    <location>
        <begin position="221"/>
        <end position="242"/>
    </location>
</feature>
<keyword evidence="1 4" id="KW-0812">Transmembrane</keyword>
<feature type="transmembrane region" description="Helical" evidence="4">
    <location>
        <begin position="79"/>
        <end position="98"/>
    </location>
</feature>